<organism evidence="4 5">
    <name type="scientific">Sphingobacterium olei</name>
    <dbReference type="NCBI Taxonomy" id="2571155"/>
    <lineage>
        <taxon>Bacteria</taxon>
        <taxon>Pseudomonadati</taxon>
        <taxon>Bacteroidota</taxon>
        <taxon>Sphingobacteriia</taxon>
        <taxon>Sphingobacteriales</taxon>
        <taxon>Sphingobacteriaceae</taxon>
        <taxon>Sphingobacterium</taxon>
    </lineage>
</organism>
<evidence type="ECO:0000313" key="4">
    <source>
        <dbReference type="EMBL" id="TJZ51420.1"/>
    </source>
</evidence>
<accession>A0A4U0NBX8</accession>
<dbReference type="EMBL" id="SUME01000011">
    <property type="protein sequence ID" value="TJZ51420.1"/>
    <property type="molecule type" value="Genomic_DNA"/>
</dbReference>
<dbReference type="Gene3D" id="3.60.21.10">
    <property type="match status" value="1"/>
</dbReference>
<dbReference type="InterPro" id="IPR004843">
    <property type="entry name" value="Calcineurin-like_PHP"/>
</dbReference>
<keyword evidence="5" id="KW-1185">Reference proteome</keyword>
<dbReference type="RefSeq" id="WP_136903161.1">
    <property type="nucleotide sequence ID" value="NZ_SUME01000011.1"/>
</dbReference>
<protein>
    <submittedName>
        <fullName evidence="4">Metallophosphoesterase</fullName>
    </submittedName>
</protein>
<dbReference type="InterPro" id="IPR051158">
    <property type="entry name" value="Metallophosphoesterase_sf"/>
</dbReference>
<dbReference type="GO" id="GO:0009245">
    <property type="term" value="P:lipid A biosynthetic process"/>
    <property type="evidence" value="ECO:0007669"/>
    <property type="project" value="TreeGrafter"/>
</dbReference>
<dbReference type="AlphaFoldDB" id="A0A4U0NBX8"/>
<feature type="domain" description="Calcineurin-like phosphoesterase" evidence="3">
    <location>
        <begin position="7"/>
        <end position="210"/>
    </location>
</feature>
<dbReference type="Proteomes" id="UP000306808">
    <property type="component" value="Unassembled WGS sequence"/>
</dbReference>
<name>A0A4U0NBX8_9SPHI</name>
<keyword evidence="1" id="KW-0479">Metal-binding</keyword>
<dbReference type="InterPro" id="IPR029052">
    <property type="entry name" value="Metallo-depent_PP-like"/>
</dbReference>
<dbReference type="SUPFAM" id="SSF56300">
    <property type="entry name" value="Metallo-dependent phosphatases"/>
    <property type="match status" value="1"/>
</dbReference>
<dbReference type="PANTHER" id="PTHR31302">
    <property type="entry name" value="TRANSMEMBRANE PROTEIN WITH METALLOPHOSPHOESTERASE DOMAIN-RELATED"/>
    <property type="match status" value="1"/>
</dbReference>
<dbReference type="PIRSF" id="PIRSF008292">
    <property type="entry name" value="UCP008292"/>
    <property type="match status" value="1"/>
</dbReference>
<comment type="caution">
    <text evidence="4">The sequence shown here is derived from an EMBL/GenBank/DDBJ whole genome shotgun (WGS) entry which is preliminary data.</text>
</comment>
<gene>
    <name evidence="4" type="ORF">FAZ15_20085</name>
</gene>
<evidence type="ECO:0000313" key="5">
    <source>
        <dbReference type="Proteomes" id="UP000306808"/>
    </source>
</evidence>
<keyword evidence="2" id="KW-0378">Hydrolase</keyword>
<evidence type="ECO:0000256" key="2">
    <source>
        <dbReference type="ARBA" id="ARBA00022801"/>
    </source>
</evidence>
<dbReference type="InterPro" id="IPR016538">
    <property type="entry name" value="UCP008292"/>
</dbReference>
<dbReference type="GO" id="GO:0008758">
    <property type="term" value="F:UDP-2,3-diacylglucosamine hydrolase activity"/>
    <property type="evidence" value="ECO:0007669"/>
    <property type="project" value="TreeGrafter"/>
</dbReference>
<dbReference type="PANTHER" id="PTHR31302:SF31">
    <property type="entry name" value="PHOSPHODIESTERASE YAEI"/>
    <property type="match status" value="1"/>
</dbReference>
<evidence type="ECO:0000256" key="1">
    <source>
        <dbReference type="ARBA" id="ARBA00022723"/>
    </source>
</evidence>
<dbReference type="OrthoDB" id="9783437at2"/>
<dbReference type="Pfam" id="PF00149">
    <property type="entry name" value="Metallophos"/>
    <property type="match status" value="1"/>
</dbReference>
<reference evidence="4 5" key="1">
    <citation type="submission" date="2019-04" db="EMBL/GenBank/DDBJ databases">
        <title>Sphingobacterium olei sp. nov., isolated from oil-contaminated soil.</title>
        <authorList>
            <person name="Liu B."/>
        </authorList>
    </citation>
    <scope>NUCLEOTIDE SEQUENCE [LARGE SCALE GENOMIC DNA]</scope>
    <source>
        <strain evidence="4 5">HAL-9</strain>
    </source>
</reference>
<dbReference type="GO" id="GO:0046872">
    <property type="term" value="F:metal ion binding"/>
    <property type="evidence" value="ECO:0007669"/>
    <property type="project" value="UniProtKB-KW"/>
</dbReference>
<proteinExistence type="predicted"/>
<sequence>MIERKKIRIAALGDIHAKLSDKGMFRPIFEQVSREADVLVICGDLTDTGDEDEAKILGEEMQALQIPVVGVLGNHDYEKGRQKIIKQILVDHRMTILDGEAIVIAGIGFAGVKGFGGGFDKYMLSIFGEDMMKGFVHEVVNESLQLDRALARLEQEHPELPKIAILHYSPIKETIEGEPVEIFPFLGSSHLAEPLNRRKVTVAFHGHAHCGKLQGHTTMDIPVYNVALPVLKKENIETPYYIIEV</sequence>
<dbReference type="GO" id="GO:0016020">
    <property type="term" value="C:membrane"/>
    <property type="evidence" value="ECO:0007669"/>
    <property type="project" value="GOC"/>
</dbReference>
<evidence type="ECO:0000259" key="3">
    <source>
        <dbReference type="Pfam" id="PF00149"/>
    </source>
</evidence>